<keyword evidence="2" id="KW-0614">Plasmid</keyword>
<dbReference type="Gene3D" id="3.40.710.10">
    <property type="entry name" value="DD-peptidase/beta-lactamase superfamily"/>
    <property type="match status" value="1"/>
</dbReference>
<feature type="domain" description="Beta-lactamase-related" evidence="1">
    <location>
        <begin position="2"/>
        <end position="115"/>
    </location>
</feature>
<gene>
    <name evidence="2" type="ORF">MUN86_27535</name>
</gene>
<dbReference type="PANTHER" id="PTHR46825">
    <property type="entry name" value="D-ALANYL-D-ALANINE-CARBOXYPEPTIDASE/ENDOPEPTIDASE AMPH"/>
    <property type="match status" value="1"/>
</dbReference>
<evidence type="ECO:0000259" key="1">
    <source>
        <dbReference type="Pfam" id="PF00144"/>
    </source>
</evidence>
<sequence length="115" mass="13419">MLAAQLVQAGTLRWDDKVRAHLPEFALADAYATHQATVQDLLTHRVGMDQHYYLSYGPPLARHELLAKLPYLSFRGSFREKFLYNNFLYTAAGLVEERVTHSTWEELIRRQIFRP</sequence>
<dbReference type="InterPro" id="IPR050491">
    <property type="entry name" value="AmpC-like"/>
</dbReference>
<proteinExistence type="predicted"/>
<protein>
    <submittedName>
        <fullName evidence="2">Beta-lactamase family protein</fullName>
    </submittedName>
</protein>
<evidence type="ECO:0000313" key="2">
    <source>
        <dbReference type="EMBL" id="UOQ69209.1"/>
    </source>
</evidence>
<dbReference type="Pfam" id="PF00144">
    <property type="entry name" value="Beta-lactamase"/>
    <property type="match status" value="1"/>
</dbReference>
<evidence type="ECO:0000313" key="3">
    <source>
        <dbReference type="Proteomes" id="UP000830401"/>
    </source>
</evidence>
<reference evidence="2" key="1">
    <citation type="submission" date="2022-04" db="EMBL/GenBank/DDBJ databases">
        <title>Hymenobacter sp. isolated from the air.</title>
        <authorList>
            <person name="Won M."/>
            <person name="Lee C.-M."/>
            <person name="Woen H.-Y."/>
            <person name="Kwon S.-W."/>
        </authorList>
    </citation>
    <scope>NUCLEOTIDE SEQUENCE</scope>
    <source>
        <strain evidence="2">5420S-77</strain>
        <plasmid evidence="2">unnamed4</plasmid>
    </source>
</reference>
<dbReference type="PANTHER" id="PTHR46825:SF15">
    <property type="entry name" value="BETA-LACTAMASE-RELATED DOMAIN-CONTAINING PROTEIN"/>
    <property type="match status" value="1"/>
</dbReference>
<dbReference type="EMBL" id="CP095065">
    <property type="protein sequence ID" value="UOQ69209.1"/>
    <property type="molecule type" value="Genomic_DNA"/>
</dbReference>
<name>A0ABY4GEA6_9BACT</name>
<organism evidence="2 3">
    <name type="scientific">Hymenobacter volaticus</name>
    <dbReference type="NCBI Taxonomy" id="2932254"/>
    <lineage>
        <taxon>Bacteria</taxon>
        <taxon>Pseudomonadati</taxon>
        <taxon>Bacteroidota</taxon>
        <taxon>Cytophagia</taxon>
        <taxon>Cytophagales</taxon>
        <taxon>Hymenobacteraceae</taxon>
        <taxon>Hymenobacter</taxon>
    </lineage>
</organism>
<dbReference type="Proteomes" id="UP000830401">
    <property type="component" value="Plasmid unnamed4"/>
</dbReference>
<dbReference type="SUPFAM" id="SSF56601">
    <property type="entry name" value="beta-lactamase/transpeptidase-like"/>
    <property type="match status" value="1"/>
</dbReference>
<geneLocation type="plasmid" evidence="2 3">
    <name>unnamed4</name>
</geneLocation>
<dbReference type="InterPro" id="IPR001466">
    <property type="entry name" value="Beta-lactam-related"/>
</dbReference>
<dbReference type="InterPro" id="IPR012338">
    <property type="entry name" value="Beta-lactam/transpept-like"/>
</dbReference>
<keyword evidence="3" id="KW-1185">Reference proteome</keyword>
<accession>A0ABY4GEA6</accession>